<sequence length="369" mass="41652">MFSKNLIEYAVILLFKDRADHLFSFIIFTFIVSLLSAVLFVSDAIRSDLVDAAKFGPDIVVENTLAGRAYKLNEEDRESIADIAGVSAVEGDVEGYYYFSQQRVWFHLIGDSSLSLREMSIGEGVKEAMKAWHYDDAFNFFSTQGKITLKMLKTESKQTNVLSNDVIFMHPANVRAILGFKVDEYSKLLVTVPNPNEVGDITLKIVQLLPTVKATSKEDIQASYRHLFYYKGGIFMILYWVCTVAFLILLKNQISLAYGEKKKEIAILRSIGYAIKDIIALKFIQNTVVALSAFLLGVWIAYMYVFIFQAPLLRAIFLGSQLGRSVEFTPIVDLNLLFLLFVFSVIPFLAFVIIPSWKIAIADMSEAVR</sequence>
<feature type="domain" description="ABC3 transporter permease C-terminal" evidence="8">
    <location>
        <begin position="237"/>
        <end position="360"/>
    </location>
</feature>
<evidence type="ECO:0000313" key="9">
    <source>
        <dbReference type="EMBL" id="DAB36821.1"/>
    </source>
</evidence>
<evidence type="ECO:0000256" key="2">
    <source>
        <dbReference type="ARBA" id="ARBA00005236"/>
    </source>
</evidence>
<evidence type="ECO:0000259" key="8">
    <source>
        <dbReference type="Pfam" id="PF02687"/>
    </source>
</evidence>
<reference evidence="9 10" key="1">
    <citation type="journal article" date="2017" name="Front. Microbiol.">
        <title>Comparative Genomic Analysis of the Class Epsilonproteobacteria and Proposed Reclassification to Epsilonbacteraeota (phyl. nov.).</title>
        <authorList>
            <person name="Waite D.W."/>
            <person name="Vanwonterghem I."/>
            <person name="Rinke C."/>
            <person name="Parks D.H."/>
            <person name="Zhang Y."/>
            <person name="Takai K."/>
            <person name="Sievert S.M."/>
            <person name="Simon J."/>
            <person name="Campbell B.J."/>
            <person name="Hanson T.E."/>
            <person name="Woyke T."/>
            <person name="Klotz M.G."/>
            <person name="Hugenholtz P."/>
        </authorList>
    </citation>
    <scope>NUCLEOTIDE SEQUENCE [LARGE SCALE GENOMIC DNA]</scope>
    <source>
        <strain evidence="9">UBA11420</strain>
    </source>
</reference>
<keyword evidence="4 7" id="KW-0812">Transmembrane</keyword>
<keyword evidence="5 7" id="KW-1133">Transmembrane helix</keyword>
<dbReference type="InterPro" id="IPR003838">
    <property type="entry name" value="ABC3_permease_C"/>
</dbReference>
<dbReference type="STRING" id="366522.GCA_001548055_01621"/>
<accession>A0A2D3W646</accession>
<evidence type="ECO:0000256" key="1">
    <source>
        <dbReference type="ARBA" id="ARBA00004651"/>
    </source>
</evidence>
<evidence type="ECO:0000256" key="6">
    <source>
        <dbReference type="ARBA" id="ARBA00023136"/>
    </source>
</evidence>
<gene>
    <name evidence="9" type="ORF">CFH80_02860</name>
</gene>
<evidence type="ECO:0000256" key="4">
    <source>
        <dbReference type="ARBA" id="ARBA00022692"/>
    </source>
</evidence>
<dbReference type="GO" id="GO:0098797">
    <property type="term" value="C:plasma membrane protein complex"/>
    <property type="evidence" value="ECO:0007669"/>
    <property type="project" value="TreeGrafter"/>
</dbReference>
<name>A0A2D3W646_9BACT</name>
<dbReference type="GO" id="GO:0044874">
    <property type="term" value="P:lipoprotein localization to outer membrane"/>
    <property type="evidence" value="ECO:0007669"/>
    <property type="project" value="TreeGrafter"/>
</dbReference>
<dbReference type="PANTHER" id="PTHR30489:SF0">
    <property type="entry name" value="LIPOPROTEIN-RELEASING SYSTEM TRANSMEMBRANE PROTEIN LOLE"/>
    <property type="match status" value="1"/>
</dbReference>
<dbReference type="InterPro" id="IPR051447">
    <property type="entry name" value="Lipoprotein-release_system"/>
</dbReference>
<evidence type="ECO:0000256" key="3">
    <source>
        <dbReference type="ARBA" id="ARBA00022475"/>
    </source>
</evidence>
<dbReference type="GO" id="GO:0016746">
    <property type="term" value="F:acyltransferase activity"/>
    <property type="evidence" value="ECO:0007669"/>
    <property type="project" value="UniProtKB-KW"/>
</dbReference>
<dbReference type="AlphaFoldDB" id="A0A2D3W646"/>
<proteinExistence type="inferred from homology"/>
<dbReference type="PANTHER" id="PTHR30489">
    <property type="entry name" value="LIPOPROTEIN-RELEASING SYSTEM TRANSMEMBRANE PROTEIN LOLE"/>
    <property type="match status" value="1"/>
</dbReference>
<dbReference type="Pfam" id="PF02687">
    <property type="entry name" value="FtsX"/>
    <property type="match status" value="1"/>
</dbReference>
<feature type="transmembrane region" description="Helical" evidence="7">
    <location>
        <begin position="334"/>
        <end position="354"/>
    </location>
</feature>
<feature type="transmembrane region" description="Helical" evidence="7">
    <location>
        <begin position="227"/>
        <end position="250"/>
    </location>
</feature>
<comment type="similarity">
    <text evidence="2">Belongs to the ABC-4 integral membrane protein family. LolC/E subfamily.</text>
</comment>
<dbReference type="EMBL" id="DLUG01000079">
    <property type="protein sequence ID" value="DAB36821.1"/>
    <property type="molecule type" value="Genomic_DNA"/>
</dbReference>
<keyword evidence="9" id="KW-0808">Transferase</keyword>
<comment type="caution">
    <text evidence="9">The sequence shown here is derived from an EMBL/GenBank/DDBJ whole genome shotgun (WGS) entry which is preliminary data.</text>
</comment>
<organism evidence="9 10">
    <name type="scientific">Sulfurospirillum cavolei</name>
    <dbReference type="NCBI Taxonomy" id="366522"/>
    <lineage>
        <taxon>Bacteria</taxon>
        <taxon>Pseudomonadati</taxon>
        <taxon>Campylobacterota</taxon>
        <taxon>Epsilonproteobacteria</taxon>
        <taxon>Campylobacterales</taxon>
        <taxon>Sulfurospirillaceae</taxon>
        <taxon>Sulfurospirillum</taxon>
    </lineage>
</organism>
<dbReference type="Proteomes" id="UP000231638">
    <property type="component" value="Unassembled WGS sequence"/>
</dbReference>
<keyword evidence="3" id="KW-1003">Cell membrane</keyword>
<protein>
    <submittedName>
        <fullName evidence="9">Acyl-ACP--UDP-N-acetylglucosamine O-acyltransferase</fullName>
    </submittedName>
</protein>
<evidence type="ECO:0000256" key="5">
    <source>
        <dbReference type="ARBA" id="ARBA00022989"/>
    </source>
</evidence>
<feature type="transmembrane region" description="Helical" evidence="7">
    <location>
        <begin position="22"/>
        <end position="41"/>
    </location>
</feature>
<comment type="subcellular location">
    <subcellularLocation>
        <location evidence="1">Cell membrane</location>
        <topology evidence="1">Multi-pass membrane protein</topology>
    </subcellularLocation>
</comment>
<keyword evidence="6 7" id="KW-0472">Membrane</keyword>
<keyword evidence="9" id="KW-0012">Acyltransferase</keyword>
<feature type="transmembrane region" description="Helical" evidence="7">
    <location>
        <begin position="289"/>
        <end position="313"/>
    </location>
</feature>
<evidence type="ECO:0000256" key="7">
    <source>
        <dbReference type="SAM" id="Phobius"/>
    </source>
</evidence>
<evidence type="ECO:0000313" key="10">
    <source>
        <dbReference type="Proteomes" id="UP000231638"/>
    </source>
</evidence>